<gene>
    <name evidence="7" type="primary">Gld-L4</name>
    <name evidence="7" type="ORF">Hamer_G004197</name>
</gene>
<dbReference type="PANTHER" id="PTHR11552">
    <property type="entry name" value="GLUCOSE-METHANOL-CHOLINE GMC OXIDOREDUCTASE"/>
    <property type="match status" value="1"/>
</dbReference>
<comment type="similarity">
    <text evidence="2 5">Belongs to the GMC oxidoreductase family.</text>
</comment>
<organism evidence="7 8">
    <name type="scientific">Homarus americanus</name>
    <name type="common">American lobster</name>
    <dbReference type="NCBI Taxonomy" id="6706"/>
    <lineage>
        <taxon>Eukaryota</taxon>
        <taxon>Metazoa</taxon>
        <taxon>Ecdysozoa</taxon>
        <taxon>Arthropoda</taxon>
        <taxon>Crustacea</taxon>
        <taxon>Multicrustacea</taxon>
        <taxon>Malacostraca</taxon>
        <taxon>Eumalacostraca</taxon>
        <taxon>Eucarida</taxon>
        <taxon>Decapoda</taxon>
        <taxon>Pleocyemata</taxon>
        <taxon>Astacidea</taxon>
        <taxon>Nephropoidea</taxon>
        <taxon>Nephropidae</taxon>
        <taxon>Homarus</taxon>
    </lineage>
</organism>
<dbReference type="Gene3D" id="3.30.560.10">
    <property type="entry name" value="Glucose Oxidase, domain 3"/>
    <property type="match status" value="1"/>
</dbReference>
<dbReference type="AlphaFoldDB" id="A0A8J5JQZ2"/>
<evidence type="ECO:0000256" key="1">
    <source>
        <dbReference type="ARBA" id="ARBA00001974"/>
    </source>
</evidence>
<evidence type="ECO:0000256" key="4">
    <source>
        <dbReference type="ARBA" id="ARBA00022827"/>
    </source>
</evidence>
<dbReference type="SUPFAM" id="SSF51905">
    <property type="entry name" value="FAD/NAD(P)-binding domain"/>
    <property type="match status" value="1"/>
</dbReference>
<evidence type="ECO:0000313" key="8">
    <source>
        <dbReference type="Proteomes" id="UP000747542"/>
    </source>
</evidence>
<feature type="domain" description="Glucose-methanol-choline oxidoreductase N-terminal" evidence="6">
    <location>
        <begin position="101"/>
        <end position="124"/>
    </location>
</feature>
<proteinExistence type="inferred from homology"/>
<dbReference type="GO" id="GO:0050660">
    <property type="term" value="F:flavin adenine dinucleotide binding"/>
    <property type="evidence" value="ECO:0007669"/>
    <property type="project" value="InterPro"/>
</dbReference>
<dbReference type="Proteomes" id="UP000747542">
    <property type="component" value="Unassembled WGS sequence"/>
</dbReference>
<keyword evidence="3 5" id="KW-0285">Flavoprotein</keyword>
<protein>
    <submittedName>
        <fullName evidence="7">Glucose dehydrogenase [FAD quinone]-like 4</fullName>
    </submittedName>
</protein>
<keyword evidence="4 5" id="KW-0274">FAD</keyword>
<dbReference type="InterPro" id="IPR012132">
    <property type="entry name" value="GMC_OxRdtase"/>
</dbReference>
<dbReference type="GO" id="GO:0016614">
    <property type="term" value="F:oxidoreductase activity, acting on CH-OH group of donors"/>
    <property type="evidence" value="ECO:0007669"/>
    <property type="project" value="InterPro"/>
</dbReference>
<reference evidence="7" key="1">
    <citation type="journal article" date="2021" name="Sci. Adv.">
        <title>The American lobster genome reveals insights on longevity, neural, and immune adaptations.</title>
        <authorList>
            <person name="Polinski J.M."/>
            <person name="Zimin A.V."/>
            <person name="Clark K.F."/>
            <person name="Kohn A.B."/>
            <person name="Sadowski N."/>
            <person name="Timp W."/>
            <person name="Ptitsyn A."/>
            <person name="Khanna P."/>
            <person name="Romanova D.Y."/>
            <person name="Williams P."/>
            <person name="Greenwood S.J."/>
            <person name="Moroz L.L."/>
            <person name="Walt D.R."/>
            <person name="Bodnar A.G."/>
        </authorList>
    </citation>
    <scope>NUCLEOTIDE SEQUENCE</scope>
    <source>
        <strain evidence="7">GMGI-L3</strain>
    </source>
</reference>
<evidence type="ECO:0000256" key="2">
    <source>
        <dbReference type="ARBA" id="ARBA00010790"/>
    </source>
</evidence>
<comment type="cofactor">
    <cofactor evidence="1">
        <name>FAD</name>
        <dbReference type="ChEBI" id="CHEBI:57692"/>
    </cofactor>
</comment>
<evidence type="ECO:0000259" key="6">
    <source>
        <dbReference type="PROSITE" id="PS00623"/>
    </source>
</evidence>
<evidence type="ECO:0000256" key="5">
    <source>
        <dbReference type="RuleBase" id="RU003968"/>
    </source>
</evidence>
<dbReference type="EMBL" id="JAHLQT010033114">
    <property type="protein sequence ID" value="KAG7159554.1"/>
    <property type="molecule type" value="Genomic_DNA"/>
</dbReference>
<feature type="non-terminal residue" evidence="7">
    <location>
        <position position="1"/>
    </location>
</feature>
<accession>A0A8J5JQZ2</accession>
<evidence type="ECO:0000313" key="7">
    <source>
        <dbReference type="EMBL" id="KAG7159554.1"/>
    </source>
</evidence>
<comment type="caution">
    <text evidence="7">The sequence shown here is derived from an EMBL/GenBank/DDBJ whole genome shotgun (WGS) entry which is preliminary data.</text>
</comment>
<dbReference type="PROSITE" id="PS00623">
    <property type="entry name" value="GMC_OXRED_1"/>
    <property type="match status" value="1"/>
</dbReference>
<name>A0A8J5JQZ2_HOMAM</name>
<dbReference type="InterPro" id="IPR000172">
    <property type="entry name" value="GMC_OxRdtase_N"/>
</dbReference>
<sequence length="235" mass="26604">MIYRVSRFIPGAIVRMMVMVMLRGAGRHDYDASDHLLTQYDFIVEWRVLLLEAGGPPPPESVVPALNVVLMQSDADWNYFTVPQKHALRGYVNNACHFPLGRALGGSSTMNWMMYVRGNRRDYDNWEAMGNPGWQYEDVLKYFKKAEDYRGNRNVDTGPSSVDNKRWGTPIMHAILKAGQQLGYKIIDPNGPEQIGFSIPDMTQKEGRRGSTAEAYIKPASNRPNLHVAFNAHVT</sequence>
<dbReference type="Gene3D" id="3.50.50.60">
    <property type="entry name" value="FAD/NAD(P)-binding domain"/>
    <property type="match status" value="1"/>
</dbReference>
<keyword evidence="8" id="KW-1185">Reference proteome</keyword>
<evidence type="ECO:0000256" key="3">
    <source>
        <dbReference type="ARBA" id="ARBA00022630"/>
    </source>
</evidence>
<dbReference type="InterPro" id="IPR036188">
    <property type="entry name" value="FAD/NAD-bd_sf"/>
</dbReference>
<dbReference type="Pfam" id="PF00732">
    <property type="entry name" value="GMC_oxred_N"/>
    <property type="match status" value="1"/>
</dbReference>
<dbReference type="PANTHER" id="PTHR11552:SF147">
    <property type="entry name" value="CHOLINE DEHYDROGENASE, MITOCHONDRIAL"/>
    <property type="match status" value="1"/>
</dbReference>